<dbReference type="EMBL" id="JRES01000987">
    <property type="protein sequence ID" value="KNC26386.1"/>
    <property type="molecule type" value="Genomic_DNA"/>
</dbReference>
<keyword evidence="3" id="KW-1185">Reference proteome</keyword>
<comment type="caution">
    <text evidence="2">The sequence shown here is derived from an EMBL/GenBank/DDBJ whole genome shotgun (WGS) entry which is preliminary data.</text>
</comment>
<reference evidence="2 3" key="1">
    <citation type="journal article" date="2015" name="Nat. Commun.">
        <title>Lucilia cuprina genome unlocks parasitic fly biology to underpin future interventions.</title>
        <authorList>
            <person name="Anstead C.A."/>
            <person name="Korhonen P.K."/>
            <person name="Young N.D."/>
            <person name="Hall R.S."/>
            <person name="Jex A.R."/>
            <person name="Murali S.C."/>
            <person name="Hughes D.S."/>
            <person name="Lee S.F."/>
            <person name="Perry T."/>
            <person name="Stroehlein A.J."/>
            <person name="Ansell B.R."/>
            <person name="Breugelmans B."/>
            <person name="Hofmann A."/>
            <person name="Qu J."/>
            <person name="Dugan S."/>
            <person name="Lee S.L."/>
            <person name="Chao H."/>
            <person name="Dinh H."/>
            <person name="Han Y."/>
            <person name="Doddapaneni H.V."/>
            <person name="Worley K.C."/>
            <person name="Muzny D.M."/>
            <person name="Ioannidis P."/>
            <person name="Waterhouse R.M."/>
            <person name="Zdobnov E.M."/>
            <person name="James P.J."/>
            <person name="Bagnall N.H."/>
            <person name="Kotze A.C."/>
            <person name="Gibbs R.A."/>
            <person name="Richards S."/>
            <person name="Batterham P."/>
            <person name="Gasser R.B."/>
        </authorList>
    </citation>
    <scope>NUCLEOTIDE SEQUENCE [LARGE SCALE GENOMIC DNA]</scope>
    <source>
        <strain evidence="2 3">LS</strain>
        <tissue evidence="2">Full body</tissue>
    </source>
</reference>
<dbReference type="Proteomes" id="UP000037069">
    <property type="component" value="Unassembled WGS sequence"/>
</dbReference>
<evidence type="ECO:0000313" key="2">
    <source>
        <dbReference type="EMBL" id="KNC26386.1"/>
    </source>
</evidence>
<name>A0A0L0C2B2_LUCCU</name>
<organism evidence="2 3">
    <name type="scientific">Lucilia cuprina</name>
    <name type="common">Green bottle fly</name>
    <name type="synonym">Australian sheep blowfly</name>
    <dbReference type="NCBI Taxonomy" id="7375"/>
    <lineage>
        <taxon>Eukaryota</taxon>
        <taxon>Metazoa</taxon>
        <taxon>Ecdysozoa</taxon>
        <taxon>Arthropoda</taxon>
        <taxon>Hexapoda</taxon>
        <taxon>Insecta</taxon>
        <taxon>Pterygota</taxon>
        <taxon>Neoptera</taxon>
        <taxon>Endopterygota</taxon>
        <taxon>Diptera</taxon>
        <taxon>Brachycera</taxon>
        <taxon>Muscomorpha</taxon>
        <taxon>Oestroidea</taxon>
        <taxon>Calliphoridae</taxon>
        <taxon>Luciliinae</taxon>
        <taxon>Lucilia</taxon>
    </lineage>
</organism>
<gene>
    <name evidence="2" type="ORF">FF38_03336</name>
</gene>
<feature type="signal peptide" evidence="1">
    <location>
        <begin position="1"/>
        <end position="21"/>
    </location>
</feature>
<sequence length="167" mass="18231">MYNKVSLFIVALNLVLTSVQGSTSYDFIENVEIAAQNLGGINCLINAVGNLEDSVNDFTHDFDACHVRTTDDVRSILKNCADLTDITRKIIMLNKRACKVTAYSSKDTTPVICGSLMKQLDGILTSTETSLNVSLPNTCSKMTAMKFNFKINKFKSFVANCAKIAAA</sequence>
<proteinExistence type="predicted"/>
<protein>
    <recommendedName>
        <fullName evidence="4">Protein TsetseEP domain-containing protein</fullName>
    </recommendedName>
</protein>
<evidence type="ECO:0000256" key="1">
    <source>
        <dbReference type="SAM" id="SignalP"/>
    </source>
</evidence>
<dbReference type="AlphaFoldDB" id="A0A0L0C2B2"/>
<evidence type="ECO:0000313" key="3">
    <source>
        <dbReference type="Proteomes" id="UP000037069"/>
    </source>
</evidence>
<keyword evidence="1" id="KW-0732">Signal</keyword>
<feature type="chain" id="PRO_5005535551" description="Protein TsetseEP domain-containing protein" evidence="1">
    <location>
        <begin position="22"/>
        <end position="167"/>
    </location>
</feature>
<accession>A0A0L0C2B2</accession>
<evidence type="ECO:0008006" key="4">
    <source>
        <dbReference type="Google" id="ProtNLM"/>
    </source>
</evidence>